<keyword evidence="1" id="KW-0472">Membrane</keyword>
<feature type="transmembrane region" description="Helical" evidence="1">
    <location>
        <begin position="93"/>
        <end position="113"/>
    </location>
</feature>
<gene>
    <name evidence="3" type="ordered locus">Dde_2419</name>
</gene>
<proteinExistence type="predicted"/>
<name>Q30YN0_OLEA2</name>
<keyword evidence="4" id="KW-1185">Reference proteome</keyword>
<protein>
    <submittedName>
        <fullName evidence="3">Phosphoesterase PA-phosphatase related protein</fullName>
    </submittedName>
</protein>
<dbReference type="PANTHER" id="PTHR14969">
    <property type="entry name" value="SPHINGOSINE-1-PHOSPHATE PHOSPHOHYDROLASE"/>
    <property type="match status" value="1"/>
</dbReference>
<keyword evidence="1" id="KW-0812">Transmembrane</keyword>
<accession>Q30YN0</accession>
<dbReference type="Gene3D" id="1.20.144.10">
    <property type="entry name" value="Phosphatidic acid phosphatase type 2/haloperoxidase"/>
    <property type="match status" value="1"/>
</dbReference>
<evidence type="ECO:0000259" key="2">
    <source>
        <dbReference type="SMART" id="SM00014"/>
    </source>
</evidence>
<feature type="transmembrane region" description="Helical" evidence="1">
    <location>
        <begin position="163"/>
        <end position="181"/>
    </location>
</feature>
<evidence type="ECO:0000313" key="4">
    <source>
        <dbReference type="Proteomes" id="UP000002710"/>
    </source>
</evidence>
<feature type="transmembrane region" description="Helical" evidence="1">
    <location>
        <begin position="193"/>
        <end position="214"/>
    </location>
</feature>
<dbReference type="AlphaFoldDB" id="Q30YN0"/>
<dbReference type="HOGENOM" id="CLU_1330156_0_0_7"/>
<dbReference type="eggNOG" id="COG0671">
    <property type="taxonomic scope" value="Bacteria"/>
</dbReference>
<dbReference type="SMART" id="SM00014">
    <property type="entry name" value="acidPPc"/>
    <property type="match status" value="1"/>
</dbReference>
<reference evidence="3 4" key="1">
    <citation type="journal article" date="2011" name="J. Bacteriol.">
        <title>Complete genome sequence and updated annotation of Desulfovibrio alaskensis G20.</title>
        <authorList>
            <person name="Hauser L.J."/>
            <person name="Land M.L."/>
            <person name="Brown S.D."/>
            <person name="Larimer F."/>
            <person name="Keller K.L."/>
            <person name="Rapp-Giles B.J."/>
            <person name="Price M.N."/>
            <person name="Lin M."/>
            <person name="Bruce D.C."/>
            <person name="Detter J.C."/>
            <person name="Tapia R."/>
            <person name="Han C.S."/>
            <person name="Goodwin L.A."/>
            <person name="Cheng J.F."/>
            <person name="Pitluck S."/>
            <person name="Copeland A."/>
            <person name="Lucas S."/>
            <person name="Nolan M."/>
            <person name="Lapidus A.L."/>
            <person name="Palumbo A.V."/>
            <person name="Wall J.D."/>
        </authorList>
    </citation>
    <scope>NUCLEOTIDE SEQUENCE [LARGE SCALE GENOMIC DNA]</scope>
    <source>
        <strain evidence="4">ATCC BAA 1058 / DSM 17464 / G20</strain>
    </source>
</reference>
<feature type="domain" description="Phosphatidic acid phosphatase type 2/haloperoxidase" evidence="2">
    <location>
        <begin position="94"/>
        <end position="208"/>
    </location>
</feature>
<feature type="transmembrane region" description="Helical" evidence="1">
    <location>
        <begin position="51"/>
        <end position="72"/>
    </location>
</feature>
<evidence type="ECO:0000313" key="3">
    <source>
        <dbReference type="EMBL" id="ABB39216.1"/>
    </source>
</evidence>
<dbReference type="PANTHER" id="PTHR14969:SF13">
    <property type="entry name" value="AT30094P"/>
    <property type="match status" value="1"/>
</dbReference>
<sequence>MRTSHSALVYALCLLPMMIMLAAVALCIGTGETVTTFFRAYRYQHPDLTYWLTILTDWGNPFLYLVYGTIYARAAKGSVLAARNPQEARSRRNFVLAWIIAQLLVAFLLVRIFKITIGSPRPNADGTFQPFSFNSGHNSLPSGHTTEIVGSVLPLACAAKRRAGILLSALLAVYAALVGFSRIYLGQHHASDVFFGTLTGAFSALLMHTVWTHLNRKNNDAN</sequence>
<dbReference type="RefSeq" id="WP_011368285.1">
    <property type="nucleotide sequence ID" value="NC_007519.1"/>
</dbReference>
<dbReference type="Pfam" id="PF01569">
    <property type="entry name" value="PAP2"/>
    <property type="match status" value="1"/>
</dbReference>
<evidence type="ECO:0000256" key="1">
    <source>
        <dbReference type="SAM" id="Phobius"/>
    </source>
</evidence>
<keyword evidence="1" id="KW-1133">Transmembrane helix</keyword>
<dbReference type="SUPFAM" id="SSF48317">
    <property type="entry name" value="Acid phosphatase/Vanadium-dependent haloperoxidase"/>
    <property type="match status" value="1"/>
</dbReference>
<dbReference type="InterPro" id="IPR036938">
    <property type="entry name" value="PAP2/HPO_sf"/>
</dbReference>
<organism evidence="3 4">
    <name type="scientific">Oleidesulfovibrio alaskensis (strain ATCC BAA-1058 / DSM 17464 / G20)</name>
    <name type="common">Desulfovibrio alaskensis</name>
    <dbReference type="NCBI Taxonomy" id="207559"/>
    <lineage>
        <taxon>Bacteria</taxon>
        <taxon>Pseudomonadati</taxon>
        <taxon>Thermodesulfobacteriota</taxon>
        <taxon>Desulfovibrionia</taxon>
        <taxon>Desulfovibrionales</taxon>
        <taxon>Desulfovibrionaceae</taxon>
        <taxon>Oleidesulfovibrio</taxon>
    </lineage>
</organism>
<dbReference type="Proteomes" id="UP000002710">
    <property type="component" value="Chromosome"/>
</dbReference>
<dbReference type="CDD" id="cd01610">
    <property type="entry name" value="PAP2_like"/>
    <property type="match status" value="1"/>
</dbReference>
<dbReference type="KEGG" id="dde:Dde_2419"/>
<dbReference type="STRING" id="207559.Dde_2419"/>
<dbReference type="InterPro" id="IPR000326">
    <property type="entry name" value="PAP2/HPO"/>
</dbReference>
<dbReference type="EMBL" id="CP000112">
    <property type="protein sequence ID" value="ABB39216.1"/>
    <property type="molecule type" value="Genomic_DNA"/>
</dbReference>